<evidence type="ECO:0000256" key="1">
    <source>
        <dbReference type="SAM" id="MobiDB-lite"/>
    </source>
</evidence>
<dbReference type="PANTHER" id="PTHR47773">
    <property type="entry name" value="SI:DKEY-9I5.2-RELATED"/>
    <property type="match status" value="1"/>
</dbReference>
<evidence type="ECO:0000313" key="6">
    <source>
        <dbReference type="RefSeq" id="XP_031559544.1"/>
    </source>
</evidence>
<evidence type="ECO:0000313" key="5">
    <source>
        <dbReference type="Proteomes" id="UP000515163"/>
    </source>
</evidence>
<dbReference type="AlphaFoldDB" id="A0A6P8HT27"/>
<feature type="chain" id="PRO_5027605745" evidence="2">
    <location>
        <begin position="24"/>
        <end position="1059"/>
    </location>
</feature>
<dbReference type="CDD" id="cd22744">
    <property type="entry name" value="OTU"/>
    <property type="match status" value="1"/>
</dbReference>
<accession>A0A6P8HT27</accession>
<dbReference type="KEGG" id="aten:116295769"/>
<name>A0A6P8HT27_ACTTE</name>
<dbReference type="Gene3D" id="3.90.70.80">
    <property type="match status" value="1"/>
</dbReference>
<dbReference type="InterPro" id="IPR003323">
    <property type="entry name" value="OTU_dom"/>
</dbReference>
<dbReference type="PROSITE" id="PS50802">
    <property type="entry name" value="OTU"/>
    <property type="match status" value="1"/>
</dbReference>
<sequence length="1059" mass="120240">METKGYMWLLFTVLSILATSSLSITLEAHIGAYIRELLQEFKNDPTSSRFDSVIHPKLLGKGKSDFFLPKVFIWSPMDHFKSTIRCPEHGSVLEAMQWTDITEKKSPRNPRLVYDLHGNYLLIQRFYKCRHGQHKYLSAAPEIMRELPGVISHGCFPIKMLYKAACSKELMDLVISEVVQGVNFLQISEGIANLNYKEFCRRGERYLMSNSNNHEKQSCDHDFFTEDFYCDTMFSFPSNDLLMKLFLEDFEGEKKYYDEELRKTKAKVLSFDHTFKVSKHIGVARNGDSQIVGQFSNLFIGLNENKDIVIWKLTRSTKFEEVKDVLVELNERIIAENERIETIYVDDCCKVRAQYKTIFRNKEDIKLDLFHGVQRVVKTLSKKSEASKRLANEFGLVFRANGDLGNVRNLPTPDPEQIEENLDHFEWAWSEILLSKEYTETRNEIDKLKVHIRKGCLSGINPGEGTEGNEVLHHFINRCLLCGSTTIGPELAIAVLTILFYSLNSKKKERKHERNARTNIYMPIEGVITKNYGLEHKKSLTKKVLQEDNSRKEKGCTTTDGKECSKDSSVLLVADHIQNLCNEVIAETILNHVETMHSILDRINKECNNRSFNILDFPILQLKGLQNVIDHFNNDGSSIEETTTTNQLARNLSGLGLEVDDVDGDGDCAFTSIMKQVIDLSLRTEGEVRDRLLLHLEVLGLNTQSVAENVNPLRQLFVDHLCESANYYAQVLGMEENELLAEAELFKRAGTYNYQVGDLVVKVCAEVLNLAIVVITSIDGAPCIPFIPPRLCCDCPIYIAFTHSGPGHYDATKALKHCEGSKEIEKGCSCGKNKSSIDGSACDVSDKTRCPCVRRGKMCSRLCRCRKCNNVMESNAVRQTQEEVKRLNDVSFACSCGRSKKNKDPAYEACKDGERKSKCKCLKYGVKCSATCECYNCCNGKSDKEKEETPSKKRRCRENPSPYKRRKGMQFLNEESLGVHSGSWTRFETYVLIESVSLISTTSITAKPKSLASLYNYVAKYANAKDNKMHMAMKTASQINGKLLHIQSVQDISELLQNK</sequence>
<reference evidence="6" key="1">
    <citation type="submission" date="2025-08" db="UniProtKB">
        <authorList>
            <consortium name="RefSeq"/>
        </authorList>
    </citation>
    <scope>IDENTIFICATION</scope>
    <source>
        <tissue evidence="6">Tentacle</tissue>
    </source>
</reference>
<dbReference type="InParanoid" id="A0A6P8HT27"/>
<feature type="compositionally biased region" description="Basic and acidic residues" evidence="1">
    <location>
        <begin position="941"/>
        <end position="951"/>
    </location>
</feature>
<evidence type="ECO:0000256" key="2">
    <source>
        <dbReference type="SAM" id="SignalP"/>
    </source>
</evidence>
<dbReference type="InterPro" id="IPR038765">
    <property type="entry name" value="Papain-like_cys_pep_sf"/>
</dbReference>
<protein>
    <submittedName>
        <fullName evidence="6">Uncharacterized protein LOC116295769</fullName>
    </submittedName>
</protein>
<feature type="domain" description="OTU" evidence="3">
    <location>
        <begin position="657"/>
        <end position="815"/>
    </location>
</feature>
<dbReference type="SUPFAM" id="SSF54001">
    <property type="entry name" value="Cysteine proteinases"/>
    <property type="match status" value="1"/>
</dbReference>
<dbReference type="OrthoDB" id="5987925at2759"/>
<dbReference type="InterPro" id="IPR046616">
    <property type="entry name" value="DUF6729"/>
</dbReference>
<dbReference type="Pfam" id="PF20499">
    <property type="entry name" value="DUF6729"/>
    <property type="match status" value="1"/>
</dbReference>
<evidence type="ECO:0000259" key="3">
    <source>
        <dbReference type="PROSITE" id="PS50802"/>
    </source>
</evidence>
<feature type="domain" description="CRC" evidence="4">
    <location>
        <begin position="824"/>
        <end position="942"/>
    </location>
</feature>
<evidence type="ECO:0000259" key="4">
    <source>
        <dbReference type="PROSITE" id="PS51634"/>
    </source>
</evidence>
<dbReference type="Proteomes" id="UP000515163">
    <property type="component" value="Unplaced"/>
</dbReference>
<dbReference type="PROSITE" id="PS51634">
    <property type="entry name" value="CRC"/>
    <property type="match status" value="1"/>
</dbReference>
<gene>
    <name evidence="6" type="primary">LOC116295769</name>
</gene>
<dbReference type="InterPro" id="IPR005172">
    <property type="entry name" value="CRC"/>
</dbReference>
<keyword evidence="2" id="KW-0732">Signal</keyword>
<proteinExistence type="predicted"/>
<feature type="region of interest" description="Disordered" evidence="1">
    <location>
        <begin position="941"/>
        <end position="961"/>
    </location>
</feature>
<dbReference type="GeneID" id="116295769"/>
<keyword evidence="5" id="KW-1185">Reference proteome</keyword>
<organism evidence="5 6">
    <name type="scientific">Actinia tenebrosa</name>
    <name type="common">Australian red waratah sea anemone</name>
    <dbReference type="NCBI Taxonomy" id="6105"/>
    <lineage>
        <taxon>Eukaryota</taxon>
        <taxon>Metazoa</taxon>
        <taxon>Cnidaria</taxon>
        <taxon>Anthozoa</taxon>
        <taxon>Hexacorallia</taxon>
        <taxon>Actiniaria</taxon>
        <taxon>Actiniidae</taxon>
        <taxon>Actinia</taxon>
    </lineage>
</organism>
<feature type="signal peptide" evidence="2">
    <location>
        <begin position="1"/>
        <end position="23"/>
    </location>
</feature>
<dbReference type="PANTHER" id="PTHR47773:SF1">
    <property type="entry name" value="C2H2-TYPE DOMAIN-CONTAINING PROTEIN"/>
    <property type="match status" value="1"/>
</dbReference>
<dbReference type="RefSeq" id="XP_031559544.1">
    <property type="nucleotide sequence ID" value="XM_031703684.1"/>
</dbReference>